<feature type="compositionally biased region" description="Basic and acidic residues" evidence="4">
    <location>
        <begin position="192"/>
        <end position="218"/>
    </location>
</feature>
<evidence type="ECO:0000313" key="6">
    <source>
        <dbReference type="Proteomes" id="UP000504615"/>
    </source>
</evidence>
<evidence type="ECO:0000256" key="1">
    <source>
        <dbReference type="ARBA" id="ARBA00010126"/>
    </source>
</evidence>
<evidence type="ECO:0000256" key="4">
    <source>
        <dbReference type="SAM" id="MobiDB-lite"/>
    </source>
</evidence>
<dbReference type="InterPro" id="IPR042816">
    <property type="entry name" value="Nsrp1"/>
</dbReference>
<feature type="coiled-coil region" evidence="3">
    <location>
        <begin position="285"/>
        <end position="312"/>
    </location>
</feature>
<feature type="compositionally biased region" description="Polar residues" evidence="4">
    <location>
        <begin position="219"/>
        <end position="231"/>
    </location>
</feature>
<dbReference type="Pfam" id="PF09745">
    <property type="entry name" value="NSRP1_N"/>
    <property type="match status" value="1"/>
</dbReference>
<dbReference type="RefSeq" id="XP_011647482.1">
    <property type="nucleotide sequence ID" value="XM_011649180.2"/>
</dbReference>
<feature type="region of interest" description="Disordered" evidence="4">
    <location>
        <begin position="192"/>
        <end position="253"/>
    </location>
</feature>
<gene>
    <name evidence="7" type="primary">LOC105433734</name>
</gene>
<dbReference type="KEGG" id="pbar:105433734"/>
<dbReference type="InterPro" id="IPR018612">
    <property type="entry name" value="NSRP1_N"/>
</dbReference>
<feature type="domain" description="Nuclear speckle splicing regulatory protein 1 N-terminal" evidence="5">
    <location>
        <begin position="59"/>
        <end position="176"/>
    </location>
</feature>
<keyword evidence="6" id="KW-1185">Reference proteome</keyword>
<evidence type="ECO:0000259" key="5">
    <source>
        <dbReference type="Pfam" id="PF09745"/>
    </source>
</evidence>
<comment type="similarity">
    <text evidence="1">Belongs to the NSRP1 family.</text>
</comment>
<feature type="compositionally biased region" description="Basic residues" evidence="4">
    <location>
        <begin position="242"/>
        <end position="253"/>
    </location>
</feature>
<dbReference type="Proteomes" id="UP000504615">
    <property type="component" value="Unplaced"/>
</dbReference>
<protein>
    <submittedName>
        <fullName evidence="7">Nuclear speckle splicing regulatory protein 1</fullName>
    </submittedName>
</protein>
<dbReference type="AlphaFoldDB" id="A0A6I9XN57"/>
<dbReference type="OrthoDB" id="446635at2759"/>
<name>A0A6I9XN57_9HYME</name>
<sequence length="385" mass="45165">MANKQYGLILPKKQQQNTAPKLGNIFGDDNASDEDDGTDWVRKALKAEGEKNRMKKQTKLDIQKALNEDPTIYQYDEVYDDLERSKNQSDNAIKHKEKKSKYIQKLLKTAERRKKEQEHRIERMVQKEREAEGEMYADKESFVTSAYRAKLEEFKKMEEEEAKMNRLEAIGDVTKQQDMSGFYRHLYKQTVDYKSETNKDENGEARQENIERKERKTSIDSTNEESATASKRANEMEEKQRAITKSKKSRQYKQRTIEMYESDSETEISKEALQKDKTVVLLVNKDSVRSNIQESEENKQKLDKNYVNMVKNIIDTKAKDINIKDTEMLQDDKITSESEKVEIKEKLVEKKDRSSIWEKRTVGPVFEAALQRYHARKAKRLAIAT</sequence>
<accession>A0A6I9XN57</accession>
<feature type="coiled-coil region" evidence="3">
    <location>
        <begin position="79"/>
        <end position="177"/>
    </location>
</feature>
<evidence type="ECO:0000313" key="7">
    <source>
        <dbReference type="RefSeq" id="XP_011647482.1"/>
    </source>
</evidence>
<proteinExistence type="inferred from homology"/>
<dbReference type="GeneID" id="105433734"/>
<reference evidence="7" key="1">
    <citation type="submission" date="2025-08" db="UniProtKB">
        <authorList>
            <consortium name="RefSeq"/>
        </authorList>
    </citation>
    <scope>IDENTIFICATION</scope>
</reference>
<evidence type="ECO:0000256" key="3">
    <source>
        <dbReference type="SAM" id="Coils"/>
    </source>
</evidence>
<dbReference type="PANTHER" id="PTHR31938:SF4">
    <property type="entry name" value="NUCLEAR SPECKLE SPLICING REGULATORY PROTEIN 1"/>
    <property type="match status" value="1"/>
</dbReference>
<dbReference type="PANTHER" id="PTHR31938">
    <property type="entry name" value="NUCLEAR SPECKLE SPLICING REGULATORY PROTEIN 1"/>
    <property type="match status" value="1"/>
</dbReference>
<evidence type="ECO:0000256" key="2">
    <source>
        <dbReference type="ARBA" id="ARBA00023054"/>
    </source>
</evidence>
<feature type="region of interest" description="Disordered" evidence="4">
    <location>
        <begin position="1"/>
        <end position="37"/>
    </location>
</feature>
<dbReference type="GO" id="GO:0000381">
    <property type="term" value="P:regulation of alternative mRNA splicing, via spliceosome"/>
    <property type="evidence" value="ECO:0007669"/>
    <property type="project" value="InterPro"/>
</dbReference>
<organism evidence="6 7">
    <name type="scientific">Pogonomyrmex barbatus</name>
    <name type="common">red harvester ant</name>
    <dbReference type="NCBI Taxonomy" id="144034"/>
    <lineage>
        <taxon>Eukaryota</taxon>
        <taxon>Metazoa</taxon>
        <taxon>Ecdysozoa</taxon>
        <taxon>Arthropoda</taxon>
        <taxon>Hexapoda</taxon>
        <taxon>Insecta</taxon>
        <taxon>Pterygota</taxon>
        <taxon>Neoptera</taxon>
        <taxon>Endopterygota</taxon>
        <taxon>Hymenoptera</taxon>
        <taxon>Apocrita</taxon>
        <taxon>Aculeata</taxon>
        <taxon>Formicoidea</taxon>
        <taxon>Formicidae</taxon>
        <taxon>Myrmicinae</taxon>
        <taxon>Pogonomyrmex</taxon>
    </lineage>
</organism>
<feature type="compositionally biased region" description="Basic and acidic residues" evidence="4">
    <location>
        <begin position="232"/>
        <end position="241"/>
    </location>
</feature>
<keyword evidence="2 3" id="KW-0175">Coiled coil</keyword>